<feature type="compositionally biased region" description="Polar residues" evidence="1">
    <location>
        <begin position="127"/>
        <end position="152"/>
    </location>
</feature>
<organism evidence="2 3">
    <name type="scientific">Riccia sorocarpa</name>
    <dbReference type="NCBI Taxonomy" id="122646"/>
    <lineage>
        <taxon>Eukaryota</taxon>
        <taxon>Viridiplantae</taxon>
        <taxon>Streptophyta</taxon>
        <taxon>Embryophyta</taxon>
        <taxon>Marchantiophyta</taxon>
        <taxon>Marchantiopsida</taxon>
        <taxon>Marchantiidae</taxon>
        <taxon>Marchantiales</taxon>
        <taxon>Ricciaceae</taxon>
        <taxon>Riccia</taxon>
    </lineage>
</organism>
<feature type="compositionally biased region" description="Basic and acidic residues" evidence="1">
    <location>
        <begin position="159"/>
        <end position="168"/>
    </location>
</feature>
<accession>A0ABD3GN15</accession>
<evidence type="ECO:0000313" key="3">
    <source>
        <dbReference type="Proteomes" id="UP001633002"/>
    </source>
</evidence>
<dbReference type="AlphaFoldDB" id="A0ABD3GN15"/>
<sequence>MWEYPKVILLWNRLRRIAEETEVDAHIPRSMLVIIDEALLTKGIGGVLACILPAAWQVIWGDLNKKVFEGKETNTPSKTVMQNAQLEYDQSLEANSRSYPSPETAELHPIKRMLQWYSARQLIHSGSEISPDSNERQMCQTSRPTRSQTGRSAQAPRPTDPDHDNTRR</sequence>
<name>A0ABD3GN15_9MARC</name>
<reference evidence="2 3" key="1">
    <citation type="submission" date="2024-09" db="EMBL/GenBank/DDBJ databases">
        <title>Chromosome-scale assembly of Riccia sorocarpa.</title>
        <authorList>
            <person name="Paukszto L."/>
        </authorList>
    </citation>
    <scope>NUCLEOTIDE SEQUENCE [LARGE SCALE GENOMIC DNA]</scope>
    <source>
        <strain evidence="2">LP-2024</strain>
        <tissue evidence="2">Aerial parts of the thallus</tissue>
    </source>
</reference>
<feature type="region of interest" description="Disordered" evidence="1">
    <location>
        <begin position="127"/>
        <end position="168"/>
    </location>
</feature>
<dbReference type="Proteomes" id="UP001633002">
    <property type="component" value="Unassembled WGS sequence"/>
</dbReference>
<proteinExistence type="predicted"/>
<protein>
    <submittedName>
        <fullName evidence="2">Uncharacterized protein</fullName>
    </submittedName>
</protein>
<dbReference type="EMBL" id="JBJQOH010000007">
    <property type="protein sequence ID" value="KAL3678574.1"/>
    <property type="molecule type" value="Genomic_DNA"/>
</dbReference>
<comment type="caution">
    <text evidence="2">The sequence shown here is derived from an EMBL/GenBank/DDBJ whole genome shotgun (WGS) entry which is preliminary data.</text>
</comment>
<evidence type="ECO:0000313" key="2">
    <source>
        <dbReference type="EMBL" id="KAL3678574.1"/>
    </source>
</evidence>
<evidence type="ECO:0000256" key="1">
    <source>
        <dbReference type="SAM" id="MobiDB-lite"/>
    </source>
</evidence>
<gene>
    <name evidence="2" type="ORF">R1sor_021530</name>
</gene>
<keyword evidence="3" id="KW-1185">Reference proteome</keyword>